<sequence length="134" mass="14632">MENPTVRVSARTRELIEQREALQAIPEVPLTGHASKALVSLPSHPLGSRCEVSPGSRRGVVRFVGIVGGLAQSLVAVELDMSQGDDVHLGARWLDGVEYFTPSREDAPVVWKLPKEVVCGDFPEWDPFADLSDE</sequence>
<dbReference type="Proteomes" id="UP001178507">
    <property type="component" value="Unassembled WGS sequence"/>
</dbReference>
<dbReference type="InterPro" id="IPR036859">
    <property type="entry name" value="CAP-Gly_dom_sf"/>
</dbReference>
<dbReference type="Gene3D" id="2.30.30.190">
    <property type="entry name" value="CAP Gly-rich-like domain"/>
    <property type="match status" value="1"/>
</dbReference>
<evidence type="ECO:0000313" key="3">
    <source>
        <dbReference type="Proteomes" id="UP001178507"/>
    </source>
</evidence>
<protein>
    <recommendedName>
        <fullName evidence="1">CAP-Gly domain-containing protein</fullName>
    </recommendedName>
</protein>
<accession>A0AA36NFG1</accession>
<gene>
    <name evidence="2" type="ORF">EVOR1521_LOCUS24491</name>
</gene>
<organism evidence="2 3">
    <name type="scientific">Effrenium voratum</name>
    <dbReference type="NCBI Taxonomy" id="2562239"/>
    <lineage>
        <taxon>Eukaryota</taxon>
        <taxon>Sar</taxon>
        <taxon>Alveolata</taxon>
        <taxon>Dinophyceae</taxon>
        <taxon>Suessiales</taxon>
        <taxon>Symbiodiniaceae</taxon>
        <taxon>Effrenium</taxon>
    </lineage>
</organism>
<keyword evidence="3" id="KW-1185">Reference proteome</keyword>
<proteinExistence type="predicted"/>
<dbReference type="Pfam" id="PF01302">
    <property type="entry name" value="CAP_GLY"/>
    <property type="match status" value="1"/>
</dbReference>
<dbReference type="InterPro" id="IPR000938">
    <property type="entry name" value="CAP-Gly_domain"/>
</dbReference>
<evidence type="ECO:0000313" key="2">
    <source>
        <dbReference type="EMBL" id="CAJ1401316.1"/>
    </source>
</evidence>
<dbReference type="SMART" id="SM01052">
    <property type="entry name" value="CAP_GLY"/>
    <property type="match status" value="1"/>
</dbReference>
<dbReference type="AlphaFoldDB" id="A0AA36NFG1"/>
<feature type="domain" description="CAP-Gly" evidence="1">
    <location>
        <begin position="46"/>
        <end position="109"/>
    </location>
</feature>
<evidence type="ECO:0000259" key="1">
    <source>
        <dbReference type="SMART" id="SM01052"/>
    </source>
</evidence>
<name>A0AA36NFG1_9DINO</name>
<dbReference type="EMBL" id="CAUJNA010003409">
    <property type="protein sequence ID" value="CAJ1401316.1"/>
    <property type="molecule type" value="Genomic_DNA"/>
</dbReference>
<reference evidence="2" key="1">
    <citation type="submission" date="2023-08" db="EMBL/GenBank/DDBJ databases">
        <authorList>
            <person name="Chen Y."/>
            <person name="Shah S."/>
            <person name="Dougan E. K."/>
            <person name="Thang M."/>
            <person name="Chan C."/>
        </authorList>
    </citation>
    <scope>NUCLEOTIDE SEQUENCE</scope>
</reference>
<comment type="caution">
    <text evidence="2">The sequence shown here is derived from an EMBL/GenBank/DDBJ whole genome shotgun (WGS) entry which is preliminary data.</text>
</comment>
<dbReference type="SUPFAM" id="SSF74924">
    <property type="entry name" value="Cap-Gly domain"/>
    <property type="match status" value="1"/>
</dbReference>